<feature type="non-terminal residue" evidence="2">
    <location>
        <position position="1"/>
    </location>
</feature>
<evidence type="ECO:0000313" key="3">
    <source>
        <dbReference type="Proteomes" id="UP000296049"/>
    </source>
</evidence>
<protein>
    <submittedName>
        <fullName evidence="2">Uncharacterized protein</fullName>
    </submittedName>
</protein>
<evidence type="ECO:0000256" key="1">
    <source>
        <dbReference type="SAM" id="MobiDB-lite"/>
    </source>
</evidence>
<accession>R0KIA7</accession>
<sequence length="69" mass="7403">FFYQELSVCLQKEKMSPEKLPAQTPPAASSPDSGKATPQLPTGSPAPYTKGRFSVSHITTPSPIAEEQN</sequence>
<dbReference type="AlphaFoldDB" id="R0KIA7"/>
<name>R0KIA7_ANAPL</name>
<proteinExistence type="predicted"/>
<organism evidence="2 3">
    <name type="scientific">Anas platyrhynchos</name>
    <name type="common">Mallard</name>
    <name type="synonym">Anas boschas</name>
    <dbReference type="NCBI Taxonomy" id="8839"/>
    <lineage>
        <taxon>Eukaryota</taxon>
        <taxon>Metazoa</taxon>
        <taxon>Chordata</taxon>
        <taxon>Craniata</taxon>
        <taxon>Vertebrata</taxon>
        <taxon>Euteleostomi</taxon>
        <taxon>Archelosauria</taxon>
        <taxon>Archosauria</taxon>
        <taxon>Dinosauria</taxon>
        <taxon>Saurischia</taxon>
        <taxon>Theropoda</taxon>
        <taxon>Coelurosauria</taxon>
        <taxon>Aves</taxon>
        <taxon>Neognathae</taxon>
        <taxon>Galloanserae</taxon>
        <taxon>Anseriformes</taxon>
        <taxon>Anatidae</taxon>
        <taxon>Anatinae</taxon>
        <taxon>Anas</taxon>
    </lineage>
</organism>
<feature type="non-terminal residue" evidence="2">
    <location>
        <position position="69"/>
    </location>
</feature>
<gene>
    <name evidence="2" type="ORF">Anapl_18958</name>
</gene>
<dbReference type="EMBL" id="KB794861">
    <property type="protein sequence ID" value="EOA92853.1"/>
    <property type="molecule type" value="Genomic_DNA"/>
</dbReference>
<reference evidence="3" key="1">
    <citation type="journal article" date="2013" name="Nat. Genet.">
        <title>The duck genome and transcriptome provide insight into an avian influenza virus reservoir species.</title>
        <authorList>
            <person name="Huang Y."/>
            <person name="Li Y."/>
            <person name="Burt D.W."/>
            <person name="Chen H."/>
            <person name="Zhang Y."/>
            <person name="Qian W."/>
            <person name="Kim H."/>
            <person name="Gan S."/>
            <person name="Zhao Y."/>
            <person name="Li J."/>
            <person name="Yi K."/>
            <person name="Feng H."/>
            <person name="Zhu P."/>
            <person name="Li B."/>
            <person name="Liu Q."/>
            <person name="Fairley S."/>
            <person name="Magor K.E."/>
            <person name="Du Z."/>
            <person name="Hu X."/>
            <person name="Goodman L."/>
            <person name="Tafer H."/>
            <person name="Vignal A."/>
            <person name="Lee T."/>
            <person name="Kim K.W."/>
            <person name="Sheng Z."/>
            <person name="An Y."/>
            <person name="Searle S."/>
            <person name="Herrero J."/>
            <person name="Groenen M.A."/>
            <person name="Crooijmans R.P."/>
            <person name="Faraut T."/>
            <person name="Cai Q."/>
            <person name="Webster R.G."/>
            <person name="Aldridge J.R."/>
            <person name="Warren W.C."/>
            <person name="Bartschat S."/>
            <person name="Kehr S."/>
            <person name="Marz M."/>
            <person name="Stadler P.F."/>
            <person name="Smith J."/>
            <person name="Kraus R.H."/>
            <person name="Zhao Y."/>
            <person name="Ren L."/>
            <person name="Fei J."/>
            <person name="Morisson M."/>
            <person name="Kaiser P."/>
            <person name="Griffin D.K."/>
            <person name="Rao M."/>
            <person name="Pitel F."/>
            <person name="Wang J."/>
            <person name="Li N."/>
        </authorList>
    </citation>
    <scope>NUCLEOTIDE SEQUENCE [LARGE SCALE GENOMIC DNA]</scope>
</reference>
<keyword evidence="3" id="KW-1185">Reference proteome</keyword>
<evidence type="ECO:0000313" key="2">
    <source>
        <dbReference type="EMBL" id="EOA92853.1"/>
    </source>
</evidence>
<feature type="region of interest" description="Disordered" evidence="1">
    <location>
        <begin position="14"/>
        <end position="69"/>
    </location>
</feature>
<dbReference type="Proteomes" id="UP000296049">
    <property type="component" value="Unassembled WGS sequence"/>
</dbReference>